<dbReference type="PIRSF" id="PIRSF015921">
    <property type="entry name" value="FA_sphinglp_des"/>
    <property type="match status" value="1"/>
</dbReference>
<keyword evidence="3 8" id="KW-0812">Transmembrane</keyword>
<dbReference type="Gene3D" id="3.10.120.10">
    <property type="entry name" value="Cytochrome b5-like heme/steroid binding domain"/>
    <property type="match status" value="1"/>
</dbReference>
<keyword evidence="11" id="KW-1185">Reference proteome</keyword>
<evidence type="ECO:0000256" key="6">
    <source>
        <dbReference type="ARBA" id="ARBA00023098"/>
    </source>
</evidence>
<gene>
    <name evidence="10" type="ORF">HK103_007619</name>
</gene>
<evidence type="ECO:0000256" key="8">
    <source>
        <dbReference type="SAM" id="Phobius"/>
    </source>
</evidence>
<dbReference type="CDD" id="cd03506">
    <property type="entry name" value="Delta6-FADS-like"/>
    <property type="match status" value="1"/>
</dbReference>
<name>A0AAD5UFN7_9FUNG</name>
<feature type="transmembrane region" description="Helical" evidence="8">
    <location>
        <begin position="149"/>
        <end position="170"/>
    </location>
</feature>
<evidence type="ECO:0000256" key="2">
    <source>
        <dbReference type="ARBA" id="ARBA00009295"/>
    </source>
</evidence>
<comment type="subcellular location">
    <subcellularLocation>
        <location evidence="1">Membrane</location>
        <topology evidence="1">Multi-pass membrane protein</topology>
    </subcellularLocation>
</comment>
<organism evidence="10 11">
    <name type="scientific">Boothiomyces macroporosus</name>
    <dbReference type="NCBI Taxonomy" id="261099"/>
    <lineage>
        <taxon>Eukaryota</taxon>
        <taxon>Fungi</taxon>
        <taxon>Fungi incertae sedis</taxon>
        <taxon>Chytridiomycota</taxon>
        <taxon>Chytridiomycota incertae sedis</taxon>
        <taxon>Chytridiomycetes</taxon>
        <taxon>Rhizophydiales</taxon>
        <taxon>Terramycetaceae</taxon>
        <taxon>Boothiomyces</taxon>
    </lineage>
</organism>
<evidence type="ECO:0000256" key="1">
    <source>
        <dbReference type="ARBA" id="ARBA00004141"/>
    </source>
</evidence>
<evidence type="ECO:0000256" key="5">
    <source>
        <dbReference type="ARBA" id="ARBA00023002"/>
    </source>
</evidence>
<dbReference type="SMART" id="SM01117">
    <property type="entry name" value="Cyt-b5"/>
    <property type="match status" value="1"/>
</dbReference>
<dbReference type="EMBL" id="JADGKB010000096">
    <property type="protein sequence ID" value="KAJ3253950.1"/>
    <property type="molecule type" value="Genomic_DNA"/>
</dbReference>
<dbReference type="GO" id="GO:0006629">
    <property type="term" value="P:lipid metabolic process"/>
    <property type="evidence" value="ECO:0007669"/>
    <property type="project" value="UniProtKB-KW"/>
</dbReference>
<comment type="similarity">
    <text evidence="2">Belongs to the fatty acid desaturase type 1 family.</text>
</comment>
<dbReference type="PANTHER" id="PTHR19353:SF88">
    <property type="entry name" value="DELTA(5) FATTY ACID DESATURASE FAT-4"/>
    <property type="match status" value="1"/>
</dbReference>
<dbReference type="Pfam" id="PF00487">
    <property type="entry name" value="FA_desaturase"/>
    <property type="match status" value="1"/>
</dbReference>
<dbReference type="InterPro" id="IPR012171">
    <property type="entry name" value="Fatty_acid_desaturase"/>
</dbReference>
<feature type="transmembrane region" description="Helical" evidence="8">
    <location>
        <begin position="283"/>
        <end position="300"/>
    </location>
</feature>
<dbReference type="SUPFAM" id="SSF55856">
    <property type="entry name" value="Cytochrome b5-like heme/steroid binding domain"/>
    <property type="match status" value="1"/>
</dbReference>
<evidence type="ECO:0000256" key="7">
    <source>
        <dbReference type="ARBA" id="ARBA00023136"/>
    </source>
</evidence>
<dbReference type="AlphaFoldDB" id="A0AAD5UFN7"/>
<dbReference type="PANTHER" id="PTHR19353">
    <property type="entry name" value="FATTY ACID DESATURASE 2"/>
    <property type="match status" value="1"/>
</dbReference>
<evidence type="ECO:0000256" key="3">
    <source>
        <dbReference type="ARBA" id="ARBA00022692"/>
    </source>
</evidence>
<keyword evidence="4 8" id="KW-1133">Transmembrane helix</keyword>
<dbReference type="InterPro" id="IPR036400">
    <property type="entry name" value="Cyt_B5-like_heme/steroid_sf"/>
</dbReference>
<dbReference type="GO" id="GO:0016717">
    <property type="term" value="F:oxidoreductase activity, acting on paired donors, with oxidation of a pair of donors resulting in the reduction of molecular oxygen to two molecules of water"/>
    <property type="evidence" value="ECO:0007669"/>
    <property type="project" value="TreeGrafter"/>
</dbReference>
<evidence type="ECO:0000256" key="4">
    <source>
        <dbReference type="ARBA" id="ARBA00022989"/>
    </source>
</evidence>
<evidence type="ECO:0000313" key="10">
    <source>
        <dbReference type="EMBL" id="KAJ3253950.1"/>
    </source>
</evidence>
<comment type="caution">
    <text evidence="10">The sequence shown here is derived from an EMBL/GenBank/DDBJ whole genome shotgun (WGS) entry which is preliminary data.</text>
</comment>
<accession>A0AAD5UFN7</accession>
<keyword evidence="6" id="KW-0443">Lipid metabolism</keyword>
<feature type="transmembrane region" description="Helical" evidence="8">
    <location>
        <begin position="123"/>
        <end position="143"/>
    </location>
</feature>
<evidence type="ECO:0000259" key="9">
    <source>
        <dbReference type="PROSITE" id="PS50255"/>
    </source>
</evidence>
<dbReference type="Pfam" id="PF00173">
    <property type="entry name" value="Cyt-b5"/>
    <property type="match status" value="1"/>
</dbReference>
<keyword evidence="5" id="KW-0560">Oxidoreductase</keyword>
<dbReference type="Proteomes" id="UP001210925">
    <property type="component" value="Unassembled WGS sequence"/>
</dbReference>
<keyword evidence="7 8" id="KW-0472">Membrane</keyword>
<dbReference type="InterPro" id="IPR005804">
    <property type="entry name" value="FA_desaturase_dom"/>
</dbReference>
<dbReference type="GO" id="GO:0016020">
    <property type="term" value="C:membrane"/>
    <property type="evidence" value="ECO:0007669"/>
    <property type="project" value="UniProtKB-SubCell"/>
</dbReference>
<sequence>MTVETRQYTWEEIKASVPKKYTSEEVRSSKGALIVIRNKVYDLSGDFSSWHPGGSVALTQIGMDATGPFEGFHDPKTFLTLKKYYVGDLAPDQIHPPTEFENDVQQIRQNILKMKLYDSDKLYYLRILSIIFALIGTSYGILYLLPNNILAIVVSSALLGLAFQQSGWLAHDCCHHQVFKNRDLGNMAGWKQKHCTHHAAPNVHAHDPDINTMPFLAWSEYAIEGFADLSDKDVAKFMVKYQPILIFPLLSIARLSWALHSILWNATSKRILEFPSLPTVERVLIGIHYVWYLGGAFLLLSPVNAIVWAVLVQVFCGIFLSTVFSLNHNGRPVYSIEQASTKNFYELAIVTGRNVTPGVFNDWFTGGLNYQMEHHMFPTVPRHNLPKTSKMVQELCKKHNVPYHTTGYIDGLKEIVDRLSVIAKSAEKQGLLQ</sequence>
<feature type="domain" description="Cytochrome b5 heme-binding" evidence="9">
    <location>
        <begin position="5"/>
        <end position="90"/>
    </location>
</feature>
<dbReference type="InterPro" id="IPR001199">
    <property type="entry name" value="Cyt_B5-like_heme/steroid-bd"/>
</dbReference>
<proteinExistence type="inferred from homology"/>
<protein>
    <recommendedName>
        <fullName evidence="9">Cytochrome b5 heme-binding domain-containing protein</fullName>
    </recommendedName>
</protein>
<reference evidence="10" key="1">
    <citation type="submission" date="2020-05" db="EMBL/GenBank/DDBJ databases">
        <title>Phylogenomic resolution of chytrid fungi.</title>
        <authorList>
            <person name="Stajich J.E."/>
            <person name="Amses K."/>
            <person name="Simmons R."/>
            <person name="Seto K."/>
            <person name="Myers J."/>
            <person name="Bonds A."/>
            <person name="Quandt C.A."/>
            <person name="Barry K."/>
            <person name="Liu P."/>
            <person name="Grigoriev I."/>
            <person name="Longcore J.E."/>
            <person name="James T.Y."/>
        </authorList>
    </citation>
    <scope>NUCLEOTIDE SEQUENCE</scope>
    <source>
        <strain evidence="10">PLAUS21</strain>
    </source>
</reference>
<evidence type="ECO:0000313" key="11">
    <source>
        <dbReference type="Proteomes" id="UP001210925"/>
    </source>
</evidence>
<dbReference type="PROSITE" id="PS50255">
    <property type="entry name" value="CYTOCHROME_B5_2"/>
    <property type="match status" value="1"/>
</dbReference>